<evidence type="ECO:0000313" key="19">
    <source>
        <dbReference type="Proteomes" id="UP000231192"/>
    </source>
</evidence>
<dbReference type="GO" id="GO:0005737">
    <property type="term" value="C:cytoplasm"/>
    <property type="evidence" value="ECO:0007669"/>
    <property type="project" value="UniProtKB-SubCell"/>
</dbReference>
<comment type="pathway">
    <text evidence="3">Amino-acid biosynthesis; L-histidine biosynthesis; L-histidine from 5-phospho-alpha-D-ribose 1-diphosphate: step 1/9.</text>
</comment>
<feature type="domain" description="Histidine biosynthesis HisG C-terminal" evidence="17">
    <location>
        <begin position="242"/>
        <end position="310"/>
    </location>
</feature>
<dbReference type="InterPro" id="IPR001348">
    <property type="entry name" value="ATP_PRibTrfase_HisG"/>
</dbReference>
<dbReference type="EC" id="2.4.2.17" evidence="4 15"/>
<keyword evidence="10" id="KW-0547">Nucleotide-binding</keyword>
<evidence type="ECO:0000259" key="17">
    <source>
        <dbReference type="Pfam" id="PF08029"/>
    </source>
</evidence>
<dbReference type="InterPro" id="IPR011322">
    <property type="entry name" value="N-reg_PII-like_a/b"/>
</dbReference>
<evidence type="ECO:0000256" key="14">
    <source>
        <dbReference type="ARBA" id="ARBA00024861"/>
    </source>
</evidence>
<dbReference type="PANTHER" id="PTHR21403:SF10">
    <property type="entry name" value="ATP PHOSPHORIBOSYLTRANSFERASE"/>
    <property type="match status" value="1"/>
</dbReference>
<dbReference type="GO" id="GO:0003879">
    <property type="term" value="F:ATP phosphoribosyltransferase activity"/>
    <property type="evidence" value="ECO:0007669"/>
    <property type="project" value="UniProtKB-UniRule"/>
</dbReference>
<comment type="caution">
    <text evidence="18">The sequence shown here is derived from an EMBL/GenBank/DDBJ whole genome shotgun (WGS) entry which is preliminary data.</text>
</comment>
<dbReference type="Proteomes" id="UP000231192">
    <property type="component" value="Unassembled WGS sequence"/>
</dbReference>
<name>A0A2H0UB31_9BACT</name>
<evidence type="ECO:0000256" key="15">
    <source>
        <dbReference type="NCBIfam" id="TIGR00070"/>
    </source>
</evidence>
<evidence type="ECO:0000256" key="7">
    <source>
        <dbReference type="ARBA" id="ARBA00022676"/>
    </source>
</evidence>
<dbReference type="PANTHER" id="PTHR21403">
    <property type="entry name" value="ATP PHOSPHORIBOSYLTRANSFERASE ATP-PRTASE"/>
    <property type="match status" value="1"/>
</dbReference>
<evidence type="ECO:0000256" key="9">
    <source>
        <dbReference type="ARBA" id="ARBA00022723"/>
    </source>
</evidence>
<dbReference type="NCBIfam" id="TIGR03455">
    <property type="entry name" value="HisG_C-term"/>
    <property type="match status" value="1"/>
</dbReference>
<evidence type="ECO:0000256" key="10">
    <source>
        <dbReference type="ARBA" id="ARBA00022741"/>
    </source>
</evidence>
<evidence type="ECO:0000256" key="5">
    <source>
        <dbReference type="ARBA" id="ARBA00022490"/>
    </source>
</evidence>
<keyword evidence="7 18" id="KW-0328">Glycosyltransferase</keyword>
<dbReference type="UniPathway" id="UPA00031">
    <property type="reaction ID" value="UER00006"/>
</dbReference>
<keyword evidence="9" id="KW-0479">Metal-binding</keyword>
<evidence type="ECO:0000256" key="4">
    <source>
        <dbReference type="ARBA" id="ARBA00011946"/>
    </source>
</evidence>
<keyword evidence="5" id="KW-0963">Cytoplasm</keyword>
<evidence type="ECO:0000256" key="3">
    <source>
        <dbReference type="ARBA" id="ARBA00004667"/>
    </source>
</evidence>
<comment type="function">
    <text evidence="14">Catalyzes the condensation of ATP and 5-phosphoribose 1-diphosphate to form N'-(5'-phosphoribosyl)-ATP (PR-ATP). Has a crucial role in the pathway because the rate of histidine biosynthesis seems to be controlled primarily by regulation of HisG enzymatic activity.</text>
</comment>
<comment type="catalytic activity">
    <reaction evidence="1">
        <text>1-(5-phospho-beta-D-ribosyl)-ATP + diphosphate = 5-phospho-alpha-D-ribose 1-diphosphate + ATP</text>
        <dbReference type="Rhea" id="RHEA:18473"/>
        <dbReference type="ChEBI" id="CHEBI:30616"/>
        <dbReference type="ChEBI" id="CHEBI:33019"/>
        <dbReference type="ChEBI" id="CHEBI:58017"/>
        <dbReference type="ChEBI" id="CHEBI:73183"/>
        <dbReference type="EC" id="2.4.2.17"/>
    </reaction>
</comment>
<evidence type="ECO:0000256" key="1">
    <source>
        <dbReference type="ARBA" id="ARBA00000915"/>
    </source>
</evidence>
<gene>
    <name evidence="18" type="primary">hisG</name>
    <name evidence="18" type="ORF">COU18_03040</name>
</gene>
<evidence type="ECO:0000256" key="12">
    <source>
        <dbReference type="ARBA" id="ARBA00022842"/>
    </source>
</evidence>
<dbReference type="InterPro" id="IPR015867">
    <property type="entry name" value="N-reg_PII/ATP_PRibTrfase_C"/>
</dbReference>
<keyword evidence="13" id="KW-0368">Histidine biosynthesis</keyword>
<keyword evidence="11" id="KW-0067">ATP-binding</keyword>
<evidence type="ECO:0000259" key="16">
    <source>
        <dbReference type="Pfam" id="PF01634"/>
    </source>
</evidence>
<dbReference type="InterPro" id="IPR013115">
    <property type="entry name" value="HisG_C"/>
</dbReference>
<dbReference type="Gene3D" id="3.30.70.120">
    <property type="match status" value="1"/>
</dbReference>
<keyword evidence="12" id="KW-0460">Magnesium</keyword>
<dbReference type="SUPFAM" id="SSF54913">
    <property type="entry name" value="GlnB-like"/>
    <property type="match status" value="1"/>
</dbReference>
<sequence>MNKAANTIALPEGKNLGPQTLELLEGARIKVRRKHPRAIEGSVEGLPYTTRAIFCRPEQVKELVGSGLVLFGITGKDIVLESPNGSVEILEELPYSRSTQQGTRCVFFTQETNPVSTVTGMLQDCDRADRDEFGRLGIASEYPEETRAFIAAKGNARIPIVPCSSAEVMVYTRQYRYGACLVETGTTLTVNGLKEMRDDRIFDSCAVLIGNENLLDAEAPDFDTYRSRAHLLGSLLRGTLEARELVYLVMNAPKSEVEAIRQILPALKSPTIQPLADPDFCSIAAVVPAWLVNGLILRLSNCRAMGFVTLPPSTVM</sequence>
<evidence type="ECO:0000256" key="8">
    <source>
        <dbReference type="ARBA" id="ARBA00022679"/>
    </source>
</evidence>
<evidence type="ECO:0000256" key="13">
    <source>
        <dbReference type="ARBA" id="ARBA00023102"/>
    </source>
</evidence>
<dbReference type="GO" id="GO:0000105">
    <property type="term" value="P:L-histidine biosynthetic process"/>
    <property type="evidence" value="ECO:0007669"/>
    <property type="project" value="UniProtKB-UniRule"/>
</dbReference>
<dbReference type="EMBL" id="PFBK01000008">
    <property type="protein sequence ID" value="PIR83633.1"/>
    <property type="molecule type" value="Genomic_DNA"/>
</dbReference>
<keyword evidence="6" id="KW-0028">Amino-acid biosynthesis</keyword>
<organism evidence="18 19">
    <name type="scientific">Candidatus Kaiserbacteria bacterium CG10_big_fil_rev_8_21_14_0_10_51_14</name>
    <dbReference type="NCBI Taxonomy" id="1974610"/>
    <lineage>
        <taxon>Bacteria</taxon>
        <taxon>Candidatus Kaiseribacteriota</taxon>
    </lineage>
</organism>
<evidence type="ECO:0000256" key="2">
    <source>
        <dbReference type="ARBA" id="ARBA00004496"/>
    </source>
</evidence>
<evidence type="ECO:0000313" key="18">
    <source>
        <dbReference type="EMBL" id="PIR83633.1"/>
    </source>
</evidence>
<proteinExistence type="predicted"/>
<keyword evidence="8 18" id="KW-0808">Transferase</keyword>
<dbReference type="Gene3D" id="3.40.190.10">
    <property type="entry name" value="Periplasmic binding protein-like II"/>
    <property type="match status" value="2"/>
</dbReference>
<dbReference type="GO" id="GO:0000287">
    <property type="term" value="F:magnesium ion binding"/>
    <property type="evidence" value="ECO:0007669"/>
    <property type="project" value="InterPro"/>
</dbReference>
<comment type="subcellular location">
    <subcellularLocation>
        <location evidence="2">Cytoplasm</location>
    </subcellularLocation>
</comment>
<reference evidence="19" key="1">
    <citation type="submission" date="2017-09" db="EMBL/GenBank/DDBJ databases">
        <title>Depth-based differentiation of microbial function through sediment-hosted aquifers and enrichment of novel symbionts in the deep terrestrial subsurface.</title>
        <authorList>
            <person name="Probst A.J."/>
            <person name="Ladd B."/>
            <person name="Jarett J.K."/>
            <person name="Geller-Mcgrath D.E."/>
            <person name="Sieber C.M.K."/>
            <person name="Emerson J.B."/>
            <person name="Anantharaman K."/>
            <person name="Thomas B.C."/>
            <person name="Malmstrom R."/>
            <person name="Stieglmeier M."/>
            <person name="Klingl A."/>
            <person name="Woyke T."/>
            <person name="Ryan C.M."/>
            <person name="Banfield J.F."/>
        </authorList>
    </citation>
    <scope>NUCLEOTIDE SEQUENCE [LARGE SCALE GENOMIC DNA]</scope>
</reference>
<feature type="domain" description="ATP phosphoribosyltransferase catalytic" evidence="16">
    <location>
        <begin position="56"/>
        <end position="216"/>
    </location>
</feature>
<dbReference type="Pfam" id="PF01634">
    <property type="entry name" value="HisG"/>
    <property type="match status" value="1"/>
</dbReference>
<dbReference type="Pfam" id="PF08029">
    <property type="entry name" value="HisG_C"/>
    <property type="match status" value="1"/>
</dbReference>
<evidence type="ECO:0000256" key="11">
    <source>
        <dbReference type="ARBA" id="ARBA00022840"/>
    </source>
</evidence>
<protein>
    <recommendedName>
        <fullName evidence="4 15">ATP phosphoribosyltransferase</fullName>
        <ecNumber evidence="4 15">2.4.2.17</ecNumber>
    </recommendedName>
</protein>
<accession>A0A2H0UB31</accession>
<dbReference type="NCBIfam" id="TIGR00070">
    <property type="entry name" value="hisG"/>
    <property type="match status" value="1"/>
</dbReference>
<dbReference type="GO" id="GO:0005524">
    <property type="term" value="F:ATP binding"/>
    <property type="evidence" value="ECO:0007669"/>
    <property type="project" value="UniProtKB-KW"/>
</dbReference>
<dbReference type="InterPro" id="IPR013820">
    <property type="entry name" value="ATP_PRibTrfase_cat"/>
</dbReference>
<dbReference type="SUPFAM" id="SSF53850">
    <property type="entry name" value="Periplasmic binding protein-like II"/>
    <property type="match status" value="1"/>
</dbReference>
<dbReference type="AlphaFoldDB" id="A0A2H0UB31"/>
<evidence type="ECO:0000256" key="6">
    <source>
        <dbReference type="ARBA" id="ARBA00022605"/>
    </source>
</evidence>